<name>A0ABU0B0N5_9FIRM</name>
<evidence type="ECO:0000313" key="2">
    <source>
        <dbReference type="EMBL" id="MDQ0286274.1"/>
    </source>
</evidence>
<dbReference type="Proteomes" id="UP001225644">
    <property type="component" value="Unassembled WGS sequence"/>
</dbReference>
<evidence type="ECO:0000256" key="1">
    <source>
        <dbReference type="SAM" id="MobiDB-lite"/>
    </source>
</evidence>
<organism evidence="2 3">
    <name type="scientific">Desulfofundulus luciae</name>
    <dbReference type="NCBI Taxonomy" id="74702"/>
    <lineage>
        <taxon>Bacteria</taxon>
        <taxon>Bacillati</taxon>
        <taxon>Bacillota</taxon>
        <taxon>Clostridia</taxon>
        <taxon>Eubacteriales</taxon>
        <taxon>Peptococcaceae</taxon>
        <taxon>Desulfofundulus</taxon>
    </lineage>
</organism>
<evidence type="ECO:0000313" key="3">
    <source>
        <dbReference type="Proteomes" id="UP001225644"/>
    </source>
</evidence>
<gene>
    <name evidence="2" type="ORF">J2Z49_001386</name>
</gene>
<sequence>MKDPPGKKRRCLSGPPAKDTNVHQGVPAQAVPALHSSRHLAGRKKAGYICSPFRINSPNITPLHEYK</sequence>
<feature type="region of interest" description="Disordered" evidence="1">
    <location>
        <begin position="1"/>
        <end position="24"/>
    </location>
</feature>
<comment type="caution">
    <text evidence="2">The sequence shown here is derived from an EMBL/GenBank/DDBJ whole genome shotgun (WGS) entry which is preliminary data.</text>
</comment>
<protein>
    <submittedName>
        <fullName evidence="2">Uncharacterized protein</fullName>
    </submittedName>
</protein>
<proteinExistence type="predicted"/>
<keyword evidence="3" id="KW-1185">Reference proteome</keyword>
<accession>A0ABU0B0N5</accession>
<reference evidence="2 3" key="1">
    <citation type="submission" date="2023-07" db="EMBL/GenBank/DDBJ databases">
        <title>Genomic Encyclopedia of Type Strains, Phase IV (KMG-IV): sequencing the most valuable type-strain genomes for metagenomic binning, comparative biology and taxonomic classification.</title>
        <authorList>
            <person name="Goeker M."/>
        </authorList>
    </citation>
    <scope>NUCLEOTIDE SEQUENCE [LARGE SCALE GENOMIC DNA]</scope>
    <source>
        <strain evidence="2 3">DSM 12396</strain>
    </source>
</reference>
<dbReference type="EMBL" id="JAUSUX010000008">
    <property type="protein sequence ID" value="MDQ0286274.1"/>
    <property type="molecule type" value="Genomic_DNA"/>
</dbReference>